<dbReference type="EMBL" id="CP157484">
    <property type="protein sequence ID" value="XBO37501.1"/>
    <property type="molecule type" value="Genomic_DNA"/>
</dbReference>
<feature type="compositionally biased region" description="Basic and acidic residues" evidence="2">
    <location>
        <begin position="44"/>
        <end position="56"/>
    </location>
</feature>
<dbReference type="AlphaFoldDB" id="A0AAU7JAY1"/>
<dbReference type="InterPro" id="IPR023346">
    <property type="entry name" value="Lysozyme-like_dom_sf"/>
</dbReference>
<accession>A0AAU7JAY1</accession>
<sequence length="276" mass="27557">MIASAKLPAFGASLAMIAVTMSPALAESRAAKRATASQESTDAAAKRGADQERSKDAVVPAKPSADASPVAPSLAALFGAAPSGAKTDQSELRARRLKAGIIANGETRAAAARSAAAETSSAKPAVVALAKAEAVPAAAQAVADATDAGAIPAGSVRALIAQHAARNGIPPALADAVVRVESRYNAAARNGVNLGLTQISLSTARSLGYSGAAGGLLNADTNLQYGMLYLAQAYRLSGGDTCRTILKYQAGHRATSMTGAARAYCAKVKTTVAAAN</sequence>
<organism evidence="5">
    <name type="scientific">Alsobacter sp. KACC 23698</name>
    <dbReference type="NCBI Taxonomy" id="3149229"/>
    <lineage>
        <taxon>Bacteria</taxon>
        <taxon>Pseudomonadati</taxon>
        <taxon>Pseudomonadota</taxon>
        <taxon>Alphaproteobacteria</taxon>
        <taxon>Hyphomicrobiales</taxon>
        <taxon>Alsobacteraceae</taxon>
        <taxon>Alsobacter</taxon>
    </lineage>
</organism>
<keyword evidence="3" id="KW-0732">Signal</keyword>
<dbReference type="Gene3D" id="1.10.530.10">
    <property type="match status" value="1"/>
</dbReference>
<proteinExistence type="inferred from homology"/>
<feature type="domain" description="Transglycosylase SLT" evidence="4">
    <location>
        <begin position="159"/>
        <end position="256"/>
    </location>
</feature>
<comment type="similarity">
    <text evidence="1">Belongs to the virb1 family.</text>
</comment>
<protein>
    <submittedName>
        <fullName evidence="5">Transglycosylase SLT domain-containing protein</fullName>
    </submittedName>
</protein>
<dbReference type="InterPro" id="IPR008258">
    <property type="entry name" value="Transglycosylase_SLT_dom_1"/>
</dbReference>
<evidence type="ECO:0000313" key="5">
    <source>
        <dbReference type="EMBL" id="XBO37501.1"/>
    </source>
</evidence>
<feature type="signal peptide" evidence="3">
    <location>
        <begin position="1"/>
        <end position="26"/>
    </location>
</feature>
<dbReference type="RefSeq" id="WP_406854324.1">
    <property type="nucleotide sequence ID" value="NZ_CP157484.1"/>
</dbReference>
<feature type="chain" id="PRO_5043403236" evidence="3">
    <location>
        <begin position="27"/>
        <end position="276"/>
    </location>
</feature>
<evidence type="ECO:0000259" key="4">
    <source>
        <dbReference type="Pfam" id="PF01464"/>
    </source>
</evidence>
<evidence type="ECO:0000256" key="3">
    <source>
        <dbReference type="SAM" id="SignalP"/>
    </source>
</evidence>
<dbReference type="Pfam" id="PF01464">
    <property type="entry name" value="SLT"/>
    <property type="match status" value="1"/>
</dbReference>
<feature type="region of interest" description="Disordered" evidence="2">
    <location>
        <begin position="30"/>
        <end position="68"/>
    </location>
</feature>
<evidence type="ECO:0000256" key="1">
    <source>
        <dbReference type="ARBA" id="ARBA00009387"/>
    </source>
</evidence>
<reference evidence="5" key="1">
    <citation type="submission" date="2024-05" db="EMBL/GenBank/DDBJ databases">
        <authorList>
            <person name="Kim S."/>
            <person name="Heo J."/>
            <person name="Choi H."/>
            <person name="Choi Y."/>
            <person name="Kwon S.-W."/>
            <person name="Kim Y."/>
        </authorList>
    </citation>
    <scope>NUCLEOTIDE SEQUENCE</scope>
    <source>
        <strain evidence="5">KACC 23698</strain>
    </source>
</reference>
<dbReference type="SUPFAM" id="SSF53955">
    <property type="entry name" value="Lysozyme-like"/>
    <property type="match status" value="1"/>
</dbReference>
<gene>
    <name evidence="5" type="ORF">ABEG18_17450</name>
</gene>
<evidence type="ECO:0000256" key="2">
    <source>
        <dbReference type="SAM" id="MobiDB-lite"/>
    </source>
</evidence>
<name>A0AAU7JAY1_9HYPH</name>